<gene>
    <name evidence="2" type="ORF">DJ52_04550</name>
</gene>
<accession>A0ABX5B870</accession>
<dbReference type="Proteomes" id="UP000238924">
    <property type="component" value="Unassembled WGS sequence"/>
</dbReference>
<keyword evidence="3" id="KW-1185">Reference proteome</keyword>
<dbReference type="EMBL" id="JJMJ01000068">
    <property type="protein sequence ID" value="PPS22522.1"/>
    <property type="molecule type" value="Genomic_DNA"/>
</dbReference>
<evidence type="ECO:0008006" key="4">
    <source>
        <dbReference type="Google" id="ProtNLM"/>
    </source>
</evidence>
<feature type="chain" id="PRO_5045186416" description="Lipoprotein" evidence="1">
    <location>
        <begin position="26"/>
        <end position="122"/>
    </location>
</feature>
<keyword evidence="1" id="KW-0732">Signal</keyword>
<evidence type="ECO:0000313" key="2">
    <source>
        <dbReference type="EMBL" id="PPS22522.1"/>
    </source>
</evidence>
<evidence type="ECO:0000313" key="3">
    <source>
        <dbReference type="Proteomes" id="UP000238924"/>
    </source>
</evidence>
<name>A0ABX5B870_9SPIR</name>
<dbReference type="PROSITE" id="PS51257">
    <property type="entry name" value="PROKAR_LIPOPROTEIN"/>
    <property type="match status" value="1"/>
</dbReference>
<organism evidence="2 3">
    <name type="scientific">Brachyspira murdochii</name>
    <dbReference type="NCBI Taxonomy" id="84378"/>
    <lineage>
        <taxon>Bacteria</taxon>
        <taxon>Pseudomonadati</taxon>
        <taxon>Spirochaetota</taxon>
        <taxon>Spirochaetia</taxon>
        <taxon>Brachyspirales</taxon>
        <taxon>Brachyspiraceae</taxon>
        <taxon>Brachyspira</taxon>
    </lineage>
</organism>
<dbReference type="RefSeq" id="WP_104618206.1">
    <property type="nucleotide sequence ID" value="NZ_JAWLQH010000020.1"/>
</dbReference>
<proteinExistence type="predicted"/>
<sequence length="122" mass="13915">MNKKLLYILFTLFLTGILSVSCSNADKTGAEETINKYKGTIYHSENNDGRYVSINEDGSITIKVNDTADEFPKDLVKHLSGTKYTYTPEPQFEDIYTIEFLDNGSRIVLIYGSKDHPLYFKK</sequence>
<feature type="signal peptide" evidence="1">
    <location>
        <begin position="1"/>
        <end position="25"/>
    </location>
</feature>
<evidence type="ECO:0000256" key="1">
    <source>
        <dbReference type="SAM" id="SignalP"/>
    </source>
</evidence>
<protein>
    <recommendedName>
        <fullName evidence="4">Lipoprotein</fullName>
    </recommendedName>
</protein>
<reference evidence="2 3" key="1">
    <citation type="submission" date="2014-04" db="EMBL/GenBank/DDBJ databases">
        <title>Whole genome sequence of 'Brachyspira hampsonii' D13-03603F2.</title>
        <authorList>
            <person name="Patterson A.H."/>
            <person name="Chaban B."/>
            <person name="Fernando C."/>
            <person name="Harding J.C."/>
            <person name="Hill J.E."/>
        </authorList>
    </citation>
    <scope>NUCLEOTIDE SEQUENCE [LARGE SCALE GENOMIC DNA]</scope>
    <source>
        <strain evidence="2 3">D13-03603F2</strain>
    </source>
</reference>
<comment type="caution">
    <text evidence="2">The sequence shown here is derived from an EMBL/GenBank/DDBJ whole genome shotgun (WGS) entry which is preliminary data.</text>
</comment>